<comment type="caution">
    <text evidence="3">The sequence shown here is derived from an EMBL/GenBank/DDBJ whole genome shotgun (WGS) entry which is preliminary data.</text>
</comment>
<feature type="coiled-coil region" evidence="1">
    <location>
        <begin position="436"/>
        <end position="477"/>
    </location>
</feature>
<proteinExistence type="predicted"/>
<keyword evidence="1" id="KW-0175">Coiled coil</keyword>
<evidence type="ECO:0000313" key="4">
    <source>
        <dbReference type="Proteomes" id="UP000799444"/>
    </source>
</evidence>
<protein>
    <submittedName>
        <fullName evidence="3">Uncharacterized protein</fullName>
    </submittedName>
</protein>
<keyword evidence="4" id="KW-1185">Reference proteome</keyword>
<feature type="compositionally biased region" description="Polar residues" evidence="2">
    <location>
        <begin position="11"/>
        <end position="22"/>
    </location>
</feature>
<evidence type="ECO:0000256" key="1">
    <source>
        <dbReference type="SAM" id="Coils"/>
    </source>
</evidence>
<dbReference type="EMBL" id="ML996097">
    <property type="protein sequence ID" value="KAF2741219.1"/>
    <property type="molecule type" value="Genomic_DNA"/>
</dbReference>
<reference evidence="3" key="1">
    <citation type="journal article" date="2020" name="Stud. Mycol.">
        <title>101 Dothideomycetes genomes: a test case for predicting lifestyles and emergence of pathogens.</title>
        <authorList>
            <person name="Haridas S."/>
            <person name="Albert R."/>
            <person name="Binder M."/>
            <person name="Bloem J."/>
            <person name="Labutti K."/>
            <person name="Salamov A."/>
            <person name="Andreopoulos B."/>
            <person name="Baker S."/>
            <person name="Barry K."/>
            <person name="Bills G."/>
            <person name="Bluhm B."/>
            <person name="Cannon C."/>
            <person name="Castanera R."/>
            <person name="Culley D."/>
            <person name="Daum C."/>
            <person name="Ezra D."/>
            <person name="Gonzalez J."/>
            <person name="Henrissat B."/>
            <person name="Kuo A."/>
            <person name="Liang C."/>
            <person name="Lipzen A."/>
            <person name="Lutzoni F."/>
            <person name="Magnuson J."/>
            <person name="Mondo S."/>
            <person name="Nolan M."/>
            <person name="Ohm R."/>
            <person name="Pangilinan J."/>
            <person name="Park H.-J."/>
            <person name="Ramirez L."/>
            <person name="Alfaro M."/>
            <person name="Sun H."/>
            <person name="Tritt A."/>
            <person name="Yoshinaga Y."/>
            <person name="Zwiers L.-H."/>
            <person name="Turgeon B."/>
            <person name="Goodwin S."/>
            <person name="Spatafora J."/>
            <person name="Crous P."/>
            <person name="Grigoriev I."/>
        </authorList>
    </citation>
    <scope>NUCLEOTIDE SEQUENCE</scope>
    <source>
        <strain evidence="3">CBS 125425</strain>
    </source>
</reference>
<sequence length="482" mass="53491">MWTANRPPSRPQRTPSVQSVGSVHSAGRPTSMVSPQLQRRSGYESDSSTATEEDFVIQNANFPAVPSHNMPNMPPMWQSQRQQSGSAVSRLSQKFGSNVQLSEIQAPPAPLRTQHRHQQEHAESSPDDDTHSRTSTLGGDEQDFEYPEKTPTLLPKKMQKSDERPEEPKVAPHVAGPLEQQLSALMSKLVFMERENPVVSVTPEEYKALNERVATLEAEKKAWQKRHEALFALRDEDDVANNIVIRGMLAKTRRDLAGMTQLRDDDLTNLHEVRVKLADATRKLDAAAASAESPRTGRMSPSRGRPGSMLLERRDTTDLFAAAKAAALEQRALELEKRNQDLLNQIEHLKAGNVHGAPVAGMPIDELNKMTAHKAWRDTVADLELKLKEKDAQMARMRSGGAAPARAMPAAPVAGGAGGVSTHHLEAVHEEHAGYREKMGARVQALRSEKEALQRELHRKEDENHMLDAKVQSLTRRVSMFV</sequence>
<feature type="coiled-coil region" evidence="1">
    <location>
        <begin position="325"/>
        <end position="393"/>
    </location>
</feature>
<feature type="compositionally biased region" description="Basic and acidic residues" evidence="2">
    <location>
        <begin position="159"/>
        <end position="170"/>
    </location>
</feature>
<evidence type="ECO:0000256" key="2">
    <source>
        <dbReference type="SAM" id="MobiDB-lite"/>
    </source>
</evidence>
<dbReference type="Proteomes" id="UP000799444">
    <property type="component" value="Unassembled WGS sequence"/>
</dbReference>
<feature type="compositionally biased region" description="Basic and acidic residues" evidence="2">
    <location>
        <begin position="117"/>
        <end position="132"/>
    </location>
</feature>
<evidence type="ECO:0000313" key="3">
    <source>
        <dbReference type="EMBL" id="KAF2741219.1"/>
    </source>
</evidence>
<feature type="region of interest" description="Disordered" evidence="2">
    <location>
        <begin position="286"/>
        <end position="309"/>
    </location>
</feature>
<organism evidence="3 4">
    <name type="scientific">Polyplosphaeria fusca</name>
    <dbReference type="NCBI Taxonomy" id="682080"/>
    <lineage>
        <taxon>Eukaryota</taxon>
        <taxon>Fungi</taxon>
        <taxon>Dikarya</taxon>
        <taxon>Ascomycota</taxon>
        <taxon>Pezizomycotina</taxon>
        <taxon>Dothideomycetes</taxon>
        <taxon>Pleosporomycetidae</taxon>
        <taxon>Pleosporales</taxon>
        <taxon>Tetraplosphaeriaceae</taxon>
        <taxon>Polyplosphaeria</taxon>
    </lineage>
</organism>
<feature type="compositionally biased region" description="Polar residues" evidence="2">
    <location>
        <begin position="31"/>
        <end position="50"/>
    </location>
</feature>
<accession>A0A9P4R8X8</accession>
<feature type="compositionally biased region" description="Polar residues" evidence="2">
    <location>
        <begin position="77"/>
        <end position="103"/>
    </location>
</feature>
<dbReference type="AlphaFoldDB" id="A0A9P4R8X8"/>
<name>A0A9P4R8X8_9PLEO</name>
<gene>
    <name evidence="3" type="ORF">EJ04DRAFT_453490</name>
</gene>
<dbReference type="OrthoDB" id="4186885at2759"/>
<feature type="region of interest" description="Disordered" evidence="2">
    <location>
        <begin position="1"/>
        <end position="172"/>
    </location>
</feature>